<dbReference type="OrthoDB" id="9770043at2"/>
<dbReference type="PRINTS" id="PR00604">
    <property type="entry name" value="CYTCHRMECIAB"/>
</dbReference>
<protein>
    <submittedName>
        <fullName evidence="8">Cytochrome-c protein</fullName>
    </submittedName>
</protein>
<evidence type="ECO:0000259" key="7">
    <source>
        <dbReference type="PROSITE" id="PS51007"/>
    </source>
</evidence>
<dbReference type="Proteomes" id="UP000004947">
    <property type="component" value="Unassembled WGS sequence"/>
</dbReference>
<dbReference type="AlphaFoldDB" id="A6DM24"/>
<dbReference type="PANTHER" id="PTHR11961">
    <property type="entry name" value="CYTOCHROME C"/>
    <property type="match status" value="1"/>
</dbReference>
<organism evidence="8 9">
    <name type="scientific">Lentisphaera araneosa HTCC2155</name>
    <dbReference type="NCBI Taxonomy" id="313628"/>
    <lineage>
        <taxon>Bacteria</taxon>
        <taxon>Pseudomonadati</taxon>
        <taxon>Lentisphaerota</taxon>
        <taxon>Lentisphaeria</taxon>
        <taxon>Lentisphaerales</taxon>
        <taxon>Lentisphaeraceae</taxon>
        <taxon>Lentisphaera</taxon>
    </lineage>
</organism>
<comment type="caution">
    <text evidence="8">The sequence shown here is derived from an EMBL/GenBank/DDBJ whole genome shotgun (WGS) entry which is preliminary data.</text>
</comment>
<sequence>MTKTTLCLLFFCQFAFTQQSKNEKVIWDKTEYSGERSDKDIRMALLSKSFSWLSGSPADNEKLSVGKTAQFFGFVSLRYSSGRAAQRGAIGRAFYDLATVTQRTLLLKAVKEEDKTLKEWWAKRSQILRILEAHLYTGESIKLSQLNLLAKEFGWLNSKAALFEAKAFAALEDSLTKEQWAQLSAFRKNPDLTNSGSRKKKIKSGTLSKEQSAQFEDLFAKCFTWLTGTMKDNQVVPLGQPAQFFGFVSIRHKSGHGASRGKISKEFAKILNDSQNKLINQAVMEITPWVKKFLSTRNDLLLELDKLRKKPAEFNFTTFKKLSEDLGILEIQCALIEAQTYHKIRKTMSELQSKKMMELRSNYVLDSKQMENLSMNQRGQKVFTLCAACHSKNSQLAPDLKGIFNSPIAEKNYPYSTALKEYAKNGKWTAEKLNSFLKSPMKTVPGTKMAFQGLLNEKDRVAVIEYLKNLR</sequence>
<reference evidence="8 9" key="1">
    <citation type="journal article" date="2010" name="J. Bacteriol.">
        <title>Genome sequence of Lentisphaera araneosa HTCC2155T, the type species of the order Lentisphaerales in the phylum Lentisphaerae.</title>
        <authorList>
            <person name="Thrash J.C."/>
            <person name="Cho J.C."/>
            <person name="Vergin K.L."/>
            <person name="Morris R.M."/>
            <person name="Giovannoni S.J."/>
        </authorList>
    </citation>
    <scope>NUCLEOTIDE SEQUENCE [LARGE SCALE GENOMIC DNA]</scope>
    <source>
        <strain evidence="8 9">HTCC2155</strain>
    </source>
</reference>
<keyword evidence="4" id="KW-0249">Electron transport</keyword>
<evidence type="ECO:0000256" key="1">
    <source>
        <dbReference type="ARBA" id="ARBA00022448"/>
    </source>
</evidence>
<proteinExistence type="predicted"/>
<keyword evidence="2 6" id="KW-0349">Heme</keyword>
<dbReference type="Pfam" id="PF00034">
    <property type="entry name" value="Cytochrom_C"/>
    <property type="match status" value="1"/>
</dbReference>
<dbReference type="InterPro" id="IPR036909">
    <property type="entry name" value="Cyt_c-like_dom_sf"/>
</dbReference>
<dbReference type="InterPro" id="IPR009056">
    <property type="entry name" value="Cyt_c-like_dom"/>
</dbReference>
<evidence type="ECO:0000256" key="4">
    <source>
        <dbReference type="ARBA" id="ARBA00022982"/>
    </source>
</evidence>
<dbReference type="EMBL" id="ABCK01000010">
    <property type="protein sequence ID" value="EDM27322.1"/>
    <property type="molecule type" value="Genomic_DNA"/>
</dbReference>
<evidence type="ECO:0000256" key="6">
    <source>
        <dbReference type="PROSITE-ProRule" id="PRU00433"/>
    </source>
</evidence>
<dbReference type="Gene3D" id="1.10.760.10">
    <property type="entry name" value="Cytochrome c-like domain"/>
    <property type="match status" value="1"/>
</dbReference>
<keyword evidence="1" id="KW-0813">Transport</keyword>
<keyword evidence="3 6" id="KW-0479">Metal-binding</keyword>
<dbReference type="GO" id="GO:0009055">
    <property type="term" value="F:electron transfer activity"/>
    <property type="evidence" value="ECO:0007669"/>
    <property type="project" value="InterPro"/>
</dbReference>
<dbReference type="eggNOG" id="COG3474">
    <property type="taxonomic scope" value="Bacteria"/>
</dbReference>
<evidence type="ECO:0000256" key="3">
    <source>
        <dbReference type="ARBA" id="ARBA00022723"/>
    </source>
</evidence>
<keyword evidence="5 6" id="KW-0408">Iron</keyword>
<accession>A6DM24</accession>
<dbReference type="SUPFAM" id="SSF46626">
    <property type="entry name" value="Cytochrome c"/>
    <property type="match status" value="1"/>
</dbReference>
<dbReference type="PROSITE" id="PS51007">
    <property type="entry name" value="CYTC"/>
    <property type="match status" value="1"/>
</dbReference>
<evidence type="ECO:0000256" key="2">
    <source>
        <dbReference type="ARBA" id="ARBA00022617"/>
    </source>
</evidence>
<dbReference type="GO" id="GO:0020037">
    <property type="term" value="F:heme binding"/>
    <property type="evidence" value="ECO:0007669"/>
    <property type="project" value="InterPro"/>
</dbReference>
<gene>
    <name evidence="8" type="ORF">LNTAR_21450</name>
</gene>
<dbReference type="STRING" id="313628.LNTAR_21450"/>
<dbReference type="InterPro" id="IPR002327">
    <property type="entry name" value="Cyt_c_1A/1B"/>
</dbReference>
<evidence type="ECO:0000256" key="5">
    <source>
        <dbReference type="ARBA" id="ARBA00023004"/>
    </source>
</evidence>
<evidence type="ECO:0000313" key="9">
    <source>
        <dbReference type="Proteomes" id="UP000004947"/>
    </source>
</evidence>
<evidence type="ECO:0000313" key="8">
    <source>
        <dbReference type="EMBL" id="EDM27322.1"/>
    </source>
</evidence>
<dbReference type="GO" id="GO:0046872">
    <property type="term" value="F:metal ion binding"/>
    <property type="evidence" value="ECO:0007669"/>
    <property type="project" value="UniProtKB-KW"/>
</dbReference>
<dbReference type="RefSeq" id="WP_007278927.1">
    <property type="nucleotide sequence ID" value="NZ_ABCK01000010.1"/>
</dbReference>
<name>A6DM24_9BACT</name>
<feature type="domain" description="Cytochrome c" evidence="7">
    <location>
        <begin position="374"/>
        <end position="471"/>
    </location>
</feature>
<keyword evidence="9" id="KW-1185">Reference proteome</keyword>